<dbReference type="EMBL" id="LQXD01000130">
    <property type="protein sequence ID" value="OIJ12045.1"/>
    <property type="molecule type" value="Genomic_DNA"/>
</dbReference>
<name>A0A1S2LKR2_9BACI</name>
<reference evidence="1" key="1">
    <citation type="submission" date="2016-10" db="EMBL/GenBank/DDBJ databases">
        <title>Draft genome sequences of four alkaliphilic bacteria belonging to the Anaerobacillus genus.</title>
        <authorList>
            <person name="Bassil N.M."/>
            <person name="Lloyd J.R."/>
        </authorList>
    </citation>
    <scope>NUCLEOTIDE SEQUENCE [LARGE SCALE GENOMIC DNA]</scope>
    <source>
        <strain evidence="1">NB2006</strain>
    </source>
</reference>
<dbReference type="AlphaFoldDB" id="A0A1S2LKR2"/>
<organism evidence="1">
    <name type="scientific">Anaerobacillus isosaccharinicus</name>
    <dbReference type="NCBI Taxonomy" id="1532552"/>
    <lineage>
        <taxon>Bacteria</taxon>
        <taxon>Bacillati</taxon>
        <taxon>Bacillota</taxon>
        <taxon>Bacilli</taxon>
        <taxon>Bacillales</taxon>
        <taxon>Bacillaceae</taxon>
        <taxon>Anaerobacillus</taxon>
    </lineage>
</organism>
<gene>
    <name evidence="1" type="ORF">AWH56_14825</name>
</gene>
<evidence type="ECO:0000313" key="1">
    <source>
        <dbReference type="EMBL" id="OIJ12045.1"/>
    </source>
</evidence>
<sequence>MDTFIKEKYENIKQSSMMKAFLQFQQECKKQGYEPPSYYTFTKNVKKTPKYDQVKSRKGSKAAYASGEFFYELWQESPRHGDRIFEICHSYRIRYRTKVYCNGEKSRETLGNIFSRCFFKKVIIYLYFF</sequence>
<comment type="caution">
    <text evidence="1">The sequence shown here is derived from an EMBL/GenBank/DDBJ whole genome shotgun (WGS) entry which is preliminary data.</text>
</comment>
<protein>
    <submittedName>
        <fullName evidence="1">Uncharacterized protein</fullName>
    </submittedName>
</protein>
<accession>A0A1S2LKR2</accession>
<proteinExistence type="predicted"/>